<comment type="caution">
    <text evidence="10">The sequence shown here is derived from an EMBL/GenBank/DDBJ whole genome shotgun (WGS) entry which is preliminary data.</text>
</comment>
<dbReference type="Gene3D" id="3.40.50.10950">
    <property type="match status" value="1"/>
</dbReference>
<comment type="pathway">
    <text evidence="2">Metabolic intermediate biosynthesis; acetyl-CoA biosynthesis; acetyl-CoA from acetate: step 2/2.</text>
</comment>
<dbReference type="AlphaFoldDB" id="A0A9D2UJB8"/>
<evidence type="ECO:0000313" key="11">
    <source>
        <dbReference type="Proteomes" id="UP000787625"/>
    </source>
</evidence>
<evidence type="ECO:0000259" key="9">
    <source>
        <dbReference type="Pfam" id="PF01515"/>
    </source>
</evidence>
<dbReference type="InterPro" id="IPR002505">
    <property type="entry name" value="PTA_PTB"/>
</dbReference>
<dbReference type="InterPro" id="IPR042113">
    <property type="entry name" value="P_AcTrfase_dom1"/>
</dbReference>
<name>A0A9D2UJB8_9BACT</name>
<dbReference type="SUPFAM" id="SSF53659">
    <property type="entry name" value="Isocitrate/Isopropylmalate dehydrogenase-like"/>
    <property type="match status" value="1"/>
</dbReference>
<reference evidence="10" key="1">
    <citation type="journal article" date="2021" name="PeerJ">
        <title>Extensive microbial diversity within the chicken gut microbiome revealed by metagenomics and culture.</title>
        <authorList>
            <person name="Gilroy R."/>
            <person name="Ravi A."/>
            <person name="Getino M."/>
            <person name="Pursley I."/>
            <person name="Horton D.L."/>
            <person name="Alikhan N.F."/>
            <person name="Baker D."/>
            <person name="Gharbi K."/>
            <person name="Hall N."/>
            <person name="Watson M."/>
            <person name="Adriaenssens E.M."/>
            <person name="Foster-Nyarko E."/>
            <person name="Jarju S."/>
            <person name="Secka A."/>
            <person name="Antonio M."/>
            <person name="Oren A."/>
            <person name="Chaudhuri R.R."/>
            <person name="La Ragione R."/>
            <person name="Hildebrand F."/>
            <person name="Pallen M.J."/>
        </authorList>
    </citation>
    <scope>NUCLEOTIDE SEQUENCE</scope>
    <source>
        <strain evidence="10">MalCec1-1739</strain>
    </source>
</reference>
<evidence type="ECO:0000256" key="5">
    <source>
        <dbReference type="ARBA" id="ARBA00021528"/>
    </source>
</evidence>
<gene>
    <name evidence="10" type="primary">pta</name>
    <name evidence="10" type="ORF">IAA93_06815</name>
</gene>
<dbReference type="PANTHER" id="PTHR43356:SF3">
    <property type="entry name" value="PHOSPHATE ACETYLTRANSFERASE"/>
    <property type="match status" value="1"/>
</dbReference>
<evidence type="ECO:0000256" key="7">
    <source>
        <dbReference type="ARBA" id="ARBA00023315"/>
    </source>
</evidence>
<dbReference type="Gene3D" id="3.40.50.10750">
    <property type="entry name" value="Isocitrate/Isopropylmalate dehydrogenase-like"/>
    <property type="match status" value="1"/>
</dbReference>
<dbReference type="Pfam" id="PF01515">
    <property type="entry name" value="PTA_PTB"/>
    <property type="match status" value="1"/>
</dbReference>
<comment type="catalytic activity">
    <reaction evidence="1">
        <text>acetyl-CoA + phosphate = acetyl phosphate + CoA</text>
        <dbReference type="Rhea" id="RHEA:19521"/>
        <dbReference type="ChEBI" id="CHEBI:22191"/>
        <dbReference type="ChEBI" id="CHEBI:43474"/>
        <dbReference type="ChEBI" id="CHEBI:57287"/>
        <dbReference type="ChEBI" id="CHEBI:57288"/>
        <dbReference type="EC" id="2.3.1.8"/>
    </reaction>
</comment>
<evidence type="ECO:0000256" key="2">
    <source>
        <dbReference type="ARBA" id="ARBA00004989"/>
    </source>
</evidence>
<comment type="similarity">
    <text evidence="3">Belongs to the phosphate acetyltransferase and butyryltransferase family.</text>
</comment>
<dbReference type="InterPro" id="IPR042112">
    <property type="entry name" value="P_AcTrfase_dom2"/>
</dbReference>
<dbReference type="InterPro" id="IPR004614">
    <property type="entry name" value="P_AcTrfase"/>
</dbReference>
<dbReference type="NCBIfam" id="NF007233">
    <property type="entry name" value="PRK09653.1"/>
    <property type="match status" value="1"/>
</dbReference>
<evidence type="ECO:0000313" key="10">
    <source>
        <dbReference type="EMBL" id="HJD53418.1"/>
    </source>
</evidence>
<dbReference type="GO" id="GO:0008959">
    <property type="term" value="F:phosphate acetyltransferase activity"/>
    <property type="evidence" value="ECO:0007669"/>
    <property type="project" value="UniProtKB-EC"/>
</dbReference>
<dbReference type="InterPro" id="IPR012147">
    <property type="entry name" value="P_Ac_Bu_trans"/>
</dbReference>
<dbReference type="EMBL" id="DWUP01000160">
    <property type="protein sequence ID" value="HJD53418.1"/>
    <property type="molecule type" value="Genomic_DNA"/>
</dbReference>
<evidence type="ECO:0000256" key="1">
    <source>
        <dbReference type="ARBA" id="ARBA00000705"/>
    </source>
</evidence>
<proteinExistence type="inferred from homology"/>
<dbReference type="Proteomes" id="UP000787625">
    <property type="component" value="Unassembled WGS sequence"/>
</dbReference>
<feature type="domain" description="Phosphate acetyl/butaryl transferase" evidence="9">
    <location>
        <begin position="3"/>
        <end position="328"/>
    </location>
</feature>
<evidence type="ECO:0000256" key="8">
    <source>
        <dbReference type="ARBA" id="ARBA00031108"/>
    </source>
</evidence>
<dbReference type="NCBIfam" id="TIGR00651">
    <property type="entry name" value="pta"/>
    <property type="match status" value="1"/>
</dbReference>
<dbReference type="PIRSF" id="PIRSF000428">
    <property type="entry name" value="P_Ac_trans"/>
    <property type="match status" value="1"/>
</dbReference>
<reference evidence="10" key="2">
    <citation type="submission" date="2021-04" db="EMBL/GenBank/DDBJ databases">
        <authorList>
            <person name="Gilroy R."/>
        </authorList>
    </citation>
    <scope>NUCLEOTIDE SEQUENCE</scope>
    <source>
        <strain evidence="10">MalCec1-1739</strain>
    </source>
</reference>
<accession>A0A9D2UJB8</accession>
<sequence>MDLINDIIERAKANPQRIVLPEGDEERTLRAADRALAEKVADIILLGDHDKIMATAKDCWLPNIGKANIINPATSPKREEYANLLYELRKHKGMTIEQAQAKVLDPLYFGCLIIKSGDADGQLAGARNTTGNVLRPALQIIKTSPGISCVSGAMLVISHEKQYGVDGLIVMGDVAVTPVPDAKQLAEIAVCTARTAKAVAGFTDPQVAMLSFSTKGSASHEVVDKVVEATKLAKQLDPSIKIDGELQADAALVPSVGASKAPGSDVAGHANVLIVPNLEVGNIAYKLVQRLGNADAIGPILQGIARPVNDLSRGCSVDDVYKMIAITANQAIAAKKD</sequence>
<evidence type="ECO:0000256" key="4">
    <source>
        <dbReference type="ARBA" id="ARBA00012707"/>
    </source>
</evidence>
<keyword evidence="6 10" id="KW-0808">Transferase</keyword>
<organism evidence="10 11">
    <name type="scientific">Candidatus Avibacteroides avistercoris</name>
    <dbReference type="NCBI Taxonomy" id="2840690"/>
    <lineage>
        <taxon>Bacteria</taxon>
        <taxon>Pseudomonadati</taxon>
        <taxon>Bacteroidota</taxon>
        <taxon>Bacteroidia</taxon>
        <taxon>Bacteroidales</taxon>
        <taxon>Bacteroidaceae</taxon>
        <taxon>Bacteroidaceae incertae sedis</taxon>
        <taxon>Candidatus Avibacteroides</taxon>
    </lineage>
</organism>
<dbReference type="PANTHER" id="PTHR43356">
    <property type="entry name" value="PHOSPHATE ACETYLTRANSFERASE"/>
    <property type="match status" value="1"/>
</dbReference>
<dbReference type="EC" id="2.3.1.8" evidence="4"/>
<dbReference type="InterPro" id="IPR050500">
    <property type="entry name" value="Phos_Acetyltrans/Butyryltrans"/>
</dbReference>
<keyword evidence="7 10" id="KW-0012">Acyltransferase</keyword>
<evidence type="ECO:0000256" key="6">
    <source>
        <dbReference type="ARBA" id="ARBA00022679"/>
    </source>
</evidence>
<evidence type="ECO:0000256" key="3">
    <source>
        <dbReference type="ARBA" id="ARBA00005656"/>
    </source>
</evidence>
<protein>
    <recommendedName>
        <fullName evidence="5">Phosphate acetyltransferase</fullName>
        <ecNumber evidence="4">2.3.1.8</ecNumber>
    </recommendedName>
    <alternativeName>
        <fullName evidence="8">Phosphotransacetylase</fullName>
    </alternativeName>
</protein>